<protein>
    <submittedName>
        <fullName evidence="2">DUF4861 domain-containing protein</fullName>
    </submittedName>
</protein>
<reference evidence="2" key="2">
    <citation type="journal article" date="2021" name="PeerJ">
        <title>Extensive microbial diversity within the chicken gut microbiome revealed by metagenomics and culture.</title>
        <authorList>
            <person name="Gilroy R."/>
            <person name="Ravi A."/>
            <person name="Getino M."/>
            <person name="Pursley I."/>
            <person name="Horton D.L."/>
            <person name="Alikhan N.F."/>
            <person name="Baker D."/>
            <person name="Gharbi K."/>
            <person name="Hall N."/>
            <person name="Watson M."/>
            <person name="Adriaenssens E.M."/>
            <person name="Foster-Nyarko E."/>
            <person name="Jarju S."/>
            <person name="Secka A."/>
            <person name="Antonio M."/>
            <person name="Oren A."/>
            <person name="Chaudhuri R.R."/>
            <person name="La Ragione R."/>
            <person name="Hildebrand F."/>
            <person name="Pallen M.J."/>
        </authorList>
    </citation>
    <scope>NUCLEOTIDE SEQUENCE</scope>
    <source>
        <strain evidence="2">G3-3990</strain>
    </source>
</reference>
<keyword evidence="1" id="KW-0732">Signal</keyword>
<evidence type="ECO:0000313" key="2">
    <source>
        <dbReference type="EMBL" id="MBO8460773.1"/>
    </source>
</evidence>
<feature type="signal peptide" evidence="1">
    <location>
        <begin position="1"/>
        <end position="19"/>
    </location>
</feature>
<feature type="chain" id="PRO_5039374824" evidence="1">
    <location>
        <begin position="20"/>
        <end position="407"/>
    </location>
</feature>
<gene>
    <name evidence="2" type="ORF">IAA73_10670</name>
</gene>
<organism evidence="2 3">
    <name type="scientific">Candidatus Gallipaludibacter merdavium</name>
    <dbReference type="NCBI Taxonomy" id="2840839"/>
    <lineage>
        <taxon>Bacteria</taxon>
        <taxon>Pseudomonadati</taxon>
        <taxon>Bacteroidota</taxon>
        <taxon>Bacteroidia</taxon>
        <taxon>Bacteroidales</taxon>
        <taxon>Candidatus Gallipaludibacter</taxon>
    </lineage>
</organism>
<dbReference type="InterPro" id="IPR032342">
    <property type="entry name" value="DUF4861"/>
</dbReference>
<evidence type="ECO:0000256" key="1">
    <source>
        <dbReference type="SAM" id="SignalP"/>
    </source>
</evidence>
<evidence type="ECO:0000313" key="3">
    <source>
        <dbReference type="Proteomes" id="UP000823641"/>
    </source>
</evidence>
<dbReference type="Proteomes" id="UP000823641">
    <property type="component" value="Unassembled WGS sequence"/>
</dbReference>
<proteinExistence type="predicted"/>
<dbReference type="EMBL" id="JADIMG010000098">
    <property type="protein sequence ID" value="MBO8460773.1"/>
    <property type="molecule type" value="Genomic_DNA"/>
</dbReference>
<accession>A0A9D9N5C3</accession>
<comment type="caution">
    <text evidence="2">The sequence shown here is derived from an EMBL/GenBank/DDBJ whole genome shotgun (WGS) entry which is preliminary data.</text>
</comment>
<reference evidence="2" key="1">
    <citation type="submission" date="2020-10" db="EMBL/GenBank/DDBJ databases">
        <authorList>
            <person name="Gilroy R."/>
        </authorList>
    </citation>
    <scope>NUCLEOTIDE SEQUENCE</scope>
    <source>
        <strain evidence="2">G3-3990</strain>
    </source>
</reference>
<name>A0A9D9N5C3_9BACT</name>
<dbReference type="AlphaFoldDB" id="A0A9D9N5C3"/>
<dbReference type="Pfam" id="PF16153">
    <property type="entry name" value="DUF4861"/>
    <property type="match status" value="1"/>
</dbReference>
<sequence>MNKKYFLAMAMLLPQCLMAASFNIYLTNPTNLEKTDEPVVLQLDEYEQIKPEQRAQLAVFLGKEQICSQLDDLNGDGVADELAFLVDLGANETRKATVKTIPDSKRKEFLREVNAQMWRKDKGKKTMYPVTEASSTKNDMYNQMHHHGVAWESDIMAYRIYFDNKQTIDVYGKKKRQLELEACRWYPNDEQLAAGFGDDILRVSGSVGVGAVKPWNGKKSVHITEFDKRTQRIVSQGPLRTICEISVEGWKYENKSIDMTVRYTMYARHRDCQVDVFTSVPVDTLVTGVQKIKGAELYESADMVGAWGTDWPVNDTVKYAKETVGIAVYMPEKQAVRQAQDKVNNLLFFSNSPEKPTRFYLTTVSMKEIGNPINNAPLFFAYMDKWKANCSHPIIISEKKLVSTAEN</sequence>